<evidence type="ECO:0000313" key="2">
    <source>
        <dbReference type="EMBL" id="MUZ60989.1"/>
    </source>
</evidence>
<dbReference type="AlphaFoldDB" id="A0AAE4WIK4"/>
<organism evidence="2 3">
    <name type="scientific">Agrobacterium vitis</name>
    <name type="common">Rhizobium vitis</name>
    <dbReference type="NCBI Taxonomy" id="373"/>
    <lineage>
        <taxon>Bacteria</taxon>
        <taxon>Pseudomonadati</taxon>
        <taxon>Pseudomonadota</taxon>
        <taxon>Alphaproteobacteria</taxon>
        <taxon>Hyphomicrobiales</taxon>
        <taxon>Rhizobiaceae</taxon>
        <taxon>Rhizobium/Agrobacterium group</taxon>
        <taxon>Agrobacterium</taxon>
    </lineage>
</organism>
<protein>
    <submittedName>
        <fullName evidence="2">LysR family transcriptional regulator</fullName>
    </submittedName>
</protein>
<sequence length="37" mass="4192">LRKLPLAAAWAKAVRDPGRDQLLELLDTNIDRYAEQA</sequence>
<gene>
    <name evidence="1" type="ORF">GOZ95_24190</name>
    <name evidence="2" type="ORF">GOZ95_26585</name>
</gene>
<evidence type="ECO:0000313" key="3">
    <source>
        <dbReference type="Proteomes" id="UP000436692"/>
    </source>
</evidence>
<evidence type="ECO:0000313" key="1">
    <source>
        <dbReference type="EMBL" id="MUZ60532.1"/>
    </source>
</evidence>
<proteinExistence type="predicted"/>
<dbReference type="Proteomes" id="UP000436692">
    <property type="component" value="Unassembled WGS sequence"/>
</dbReference>
<name>A0AAE4WIK4_AGRVI</name>
<dbReference type="EMBL" id="WPHM01000018">
    <property type="protein sequence ID" value="MUZ60532.1"/>
    <property type="molecule type" value="Genomic_DNA"/>
</dbReference>
<reference evidence="2 3" key="1">
    <citation type="submission" date="2019-12" db="EMBL/GenBank/DDBJ databases">
        <title>Whole-genome sequencing of Allorhizobium vitis.</title>
        <authorList>
            <person name="Gan H.M."/>
            <person name="Szegedi E."/>
            <person name="Burr T."/>
            <person name="Savka M.A."/>
        </authorList>
    </citation>
    <scope>NUCLEOTIDE SEQUENCE [LARGE SCALE GENOMIC DNA]</scope>
    <source>
        <strain evidence="2 3">CG989</strain>
    </source>
</reference>
<accession>A0AAE4WIK4</accession>
<dbReference type="EMBL" id="WPHM01000026">
    <property type="protein sequence ID" value="MUZ60989.1"/>
    <property type="molecule type" value="Genomic_DNA"/>
</dbReference>
<feature type="non-terminal residue" evidence="2">
    <location>
        <position position="1"/>
    </location>
</feature>
<comment type="caution">
    <text evidence="2">The sequence shown here is derived from an EMBL/GenBank/DDBJ whole genome shotgun (WGS) entry which is preliminary data.</text>
</comment>